<gene>
    <name evidence="4" type="ORF">FGIG_03479</name>
</gene>
<dbReference type="InterPro" id="IPR013083">
    <property type="entry name" value="Znf_RING/FYVE/PHD"/>
</dbReference>
<name>A0A504Z0F8_FASGI</name>
<protein>
    <submittedName>
        <fullName evidence="4">Rab effector MyRIP</fullName>
    </submittedName>
</protein>
<evidence type="ECO:0000256" key="1">
    <source>
        <dbReference type="SAM" id="MobiDB-lite"/>
    </source>
</evidence>
<feature type="domain" description="RabBD" evidence="3">
    <location>
        <begin position="109"/>
        <end position="229"/>
    </location>
</feature>
<comment type="caution">
    <text evidence="4">The sequence shown here is derived from an EMBL/GenBank/DDBJ whole genome shotgun (WGS) entry which is preliminary data.</text>
</comment>
<feature type="non-terminal residue" evidence="4">
    <location>
        <position position="743"/>
    </location>
</feature>
<evidence type="ECO:0000259" key="3">
    <source>
        <dbReference type="PROSITE" id="PS50916"/>
    </source>
</evidence>
<evidence type="ECO:0000313" key="5">
    <source>
        <dbReference type="Proteomes" id="UP000316759"/>
    </source>
</evidence>
<dbReference type="GO" id="GO:0031267">
    <property type="term" value="F:small GTPase binding"/>
    <property type="evidence" value="ECO:0007669"/>
    <property type="project" value="InterPro"/>
</dbReference>
<feature type="domain" description="Ig-like" evidence="2">
    <location>
        <begin position="544"/>
        <end position="668"/>
    </location>
</feature>
<dbReference type="InterPro" id="IPR013783">
    <property type="entry name" value="Ig-like_fold"/>
</dbReference>
<organism evidence="4 5">
    <name type="scientific">Fasciola gigantica</name>
    <name type="common">Giant liver fluke</name>
    <dbReference type="NCBI Taxonomy" id="46835"/>
    <lineage>
        <taxon>Eukaryota</taxon>
        <taxon>Metazoa</taxon>
        <taxon>Spiralia</taxon>
        <taxon>Lophotrochozoa</taxon>
        <taxon>Platyhelminthes</taxon>
        <taxon>Trematoda</taxon>
        <taxon>Digenea</taxon>
        <taxon>Plagiorchiida</taxon>
        <taxon>Echinostomata</taxon>
        <taxon>Echinostomatoidea</taxon>
        <taxon>Fasciolidae</taxon>
        <taxon>Fasciola</taxon>
    </lineage>
</organism>
<dbReference type="EMBL" id="SUNJ01006075">
    <property type="protein sequence ID" value="TPP63100.1"/>
    <property type="molecule type" value="Genomic_DNA"/>
</dbReference>
<dbReference type="InterPro" id="IPR010911">
    <property type="entry name" value="Rab_BD"/>
</dbReference>
<dbReference type="InterPro" id="IPR011011">
    <property type="entry name" value="Znf_FYVE_PHD"/>
</dbReference>
<dbReference type="Gene3D" id="3.30.40.10">
    <property type="entry name" value="Zinc/RING finger domain, C3HC4 (zinc finger)"/>
    <property type="match status" value="1"/>
</dbReference>
<dbReference type="PANTHER" id="PTHR14555">
    <property type="entry name" value="MYELIN-ASSOCIATED OLIGODENDROCYTIC BASIC PROTEIN MOBP -RELATED"/>
    <property type="match status" value="1"/>
</dbReference>
<dbReference type="InterPro" id="IPR036179">
    <property type="entry name" value="Ig-like_dom_sf"/>
</dbReference>
<reference evidence="4 5" key="1">
    <citation type="submission" date="2019-04" db="EMBL/GenBank/DDBJ databases">
        <title>Annotation for the trematode Fasciola gigantica.</title>
        <authorList>
            <person name="Choi Y.-J."/>
        </authorList>
    </citation>
    <scope>NUCLEOTIDE SEQUENCE [LARGE SCALE GENOMIC DNA]</scope>
    <source>
        <strain evidence="4">Uganda_cow_1</strain>
    </source>
</reference>
<evidence type="ECO:0000313" key="4">
    <source>
        <dbReference type="EMBL" id="TPP63100.1"/>
    </source>
</evidence>
<dbReference type="SUPFAM" id="SSF57903">
    <property type="entry name" value="FYVE/PHD zinc finger"/>
    <property type="match status" value="1"/>
</dbReference>
<proteinExistence type="predicted"/>
<accession>A0A504Z0F8</accession>
<dbReference type="AlphaFoldDB" id="A0A504Z0F8"/>
<keyword evidence="5" id="KW-1185">Reference proteome</keyword>
<dbReference type="InterPro" id="IPR041282">
    <property type="entry name" value="FYVE_2"/>
</dbReference>
<dbReference type="STRING" id="46835.A0A504Z0F8"/>
<dbReference type="GO" id="GO:0030864">
    <property type="term" value="C:cortical actin cytoskeleton"/>
    <property type="evidence" value="ECO:0007669"/>
    <property type="project" value="TreeGrafter"/>
</dbReference>
<sequence length="743" mass="83404">MLATVDGVVLSKARAESQIDRRALKYRSEVLLMKKVTKCGHMKLRMVDLRQVPRQPSSATIGSRSSSAARLANRVRQTSNTLQTNGSRRSTGGNTVIQKSGSLEDMINKVDLSYLSEEERAKVLGVVQRDLAVRAVEKERLKRCRSSILRHDRELAEKSQTTVAESTNCLLCGQKFVVLFQPRRVCANCSRPICRRCSEPVPNTDSVLCKLCVKETGYRAMKCNWFYDTVINKFREFGSTAVAKNIFGDKYKHIQSMAEEELALVLSRHGSIASDNREFVVNDQKVAPQSVEHAKDAQVVQLRTKLQTLMQNTAKEYKILDENNSLTEYQKNWQFGRIGVEFRREAVSQMRAFCRAAYIATERHLTIQGANSRNITKQVMTTLRDEVGQLVGHPIENNEDVMSINSDDDLESVTYAEREGIEEKLAQELLNKVTCLNGSYLKLGMIPENQTFSHFFLGTSVLWSEEARQSLIKANQDLLTSGAPHGVIIQHQLIIWAAKLDDAGRYFAVVRNPSGDGVTAMQETEFRLEVERAPRWPIHPLHPPEFIQPLSLRNARTSTGAECLELSCTVASNPTPRCLFYKNNSPVPVVILPLLNSEQDMSEITLSSFSRKYTVISCPSKQKVASISLGYLRELVLRISSPTNEDVASYTCRAWNYNGRTETSVKVSASDLSARDRLRSADSQPSSLSERVFKTQTVVLNSAKNVENTATTHGDILRTNRPIANKPPPSPTRIIIENESQNR</sequence>
<dbReference type="GO" id="GO:0006886">
    <property type="term" value="P:intracellular protein transport"/>
    <property type="evidence" value="ECO:0007669"/>
    <property type="project" value="InterPro"/>
</dbReference>
<dbReference type="PROSITE" id="PS50916">
    <property type="entry name" value="RABBD"/>
    <property type="match status" value="1"/>
</dbReference>
<dbReference type="Gene3D" id="2.60.40.10">
    <property type="entry name" value="Immunoglobulins"/>
    <property type="match status" value="1"/>
</dbReference>
<dbReference type="InterPro" id="IPR051745">
    <property type="entry name" value="Intracell_Transport_Effector"/>
</dbReference>
<feature type="region of interest" description="Disordered" evidence="1">
    <location>
        <begin position="718"/>
        <end position="743"/>
    </location>
</feature>
<dbReference type="GO" id="GO:0003779">
    <property type="term" value="F:actin binding"/>
    <property type="evidence" value="ECO:0007669"/>
    <property type="project" value="TreeGrafter"/>
</dbReference>
<dbReference type="GO" id="GO:0017022">
    <property type="term" value="F:myosin binding"/>
    <property type="evidence" value="ECO:0007669"/>
    <property type="project" value="TreeGrafter"/>
</dbReference>
<evidence type="ECO:0000259" key="2">
    <source>
        <dbReference type="PROSITE" id="PS50835"/>
    </source>
</evidence>
<dbReference type="OrthoDB" id="10072397at2759"/>
<feature type="compositionally biased region" description="Polar residues" evidence="1">
    <location>
        <begin position="77"/>
        <end position="97"/>
    </location>
</feature>
<feature type="region of interest" description="Disordered" evidence="1">
    <location>
        <begin position="76"/>
        <end position="97"/>
    </location>
</feature>
<dbReference type="PANTHER" id="PTHR14555:SF3">
    <property type="entry name" value="RABBD DOMAIN-CONTAINING PROTEIN"/>
    <property type="match status" value="1"/>
</dbReference>
<dbReference type="SUPFAM" id="SSF48726">
    <property type="entry name" value="Immunoglobulin"/>
    <property type="match status" value="1"/>
</dbReference>
<dbReference type="InterPro" id="IPR007110">
    <property type="entry name" value="Ig-like_dom"/>
</dbReference>
<dbReference type="Proteomes" id="UP000316759">
    <property type="component" value="Unassembled WGS sequence"/>
</dbReference>
<dbReference type="PROSITE" id="PS50835">
    <property type="entry name" value="IG_LIKE"/>
    <property type="match status" value="1"/>
</dbReference>
<dbReference type="Pfam" id="PF02318">
    <property type="entry name" value="FYVE_2"/>
    <property type="match status" value="1"/>
</dbReference>